<feature type="transmembrane region" description="Helical" evidence="5">
    <location>
        <begin position="211"/>
        <end position="230"/>
    </location>
</feature>
<keyword evidence="5" id="KW-0472">Membrane</keyword>
<dbReference type="PANTHER" id="PTHR46028">
    <property type="entry name" value="KYNURENINE 3-MONOOXYGENASE"/>
    <property type="match status" value="1"/>
</dbReference>
<accession>A0ABD3R044</accession>
<evidence type="ECO:0000256" key="2">
    <source>
        <dbReference type="ARBA" id="ARBA00022630"/>
    </source>
</evidence>
<keyword evidence="5" id="KW-0812">Transmembrane</keyword>
<dbReference type="SUPFAM" id="SSF51905">
    <property type="entry name" value="FAD/NAD(P)-binding domain"/>
    <property type="match status" value="1"/>
</dbReference>
<evidence type="ECO:0000256" key="1">
    <source>
        <dbReference type="ARBA" id="ARBA00001974"/>
    </source>
</evidence>
<dbReference type="Gene3D" id="3.50.50.60">
    <property type="entry name" value="FAD/NAD(P)-binding domain"/>
    <property type="match status" value="1"/>
</dbReference>
<evidence type="ECO:0000313" key="7">
    <source>
        <dbReference type="Proteomes" id="UP001516023"/>
    </source>
</evidence>
<evidence type="ECO:0000256" key="3">
    <source>
        <dbReference type="ARBA" id="ARBA00022827"/>
    </source>
</evidence>
<comment type="caution">
    <text evidence="6">The sequence shown here is derived from an EMBL/GenBank/DDBJ whole genome shotgun (WGS) entry which is preliminary data.</text>
</comment>
<evidence type="ECO:0008006" key="8">
    <source>
        <dbReference type="Google" id="ProtNLM"/>
    </source>
</evidence>
<dbReference type="InterPro" id="IPR036188">
    <property type="entry name" value="FAD/NAD-bd_sf"/>
</dbReference>
<dbReference type="EMBL" id="JABMIG020000002">
    <property type="protein sequence ID" value="KAL3805687.1"/>
    <property type="molecule type" value="Genomic_DNA"/>
</dbReference>
<dbReference type="AlphaFoldDB" id="A0ABD3R044"/>
<sequence length="277" mass="30202">MLTHWPSNLNYSARSTNNRAVLEALRWMPIWELLCIALLLRPDDESAPVECDPKFLREFFDVKYPQFSPLIGDVVMSDVAKKGVSTLPGFCFAVPRLHEGGRTVILGDAIYGNFMVLSLNYFFLSSSSYGMGANSGLEDVSILSDALNSTPDLPSAVQQFTKQRATDSRALITLLRGMDRPGKIGTMQFVFPLIQDSIFHKLSPKIFDPSMFGMFHIEGALIIGTGISLFGKGVKYSVRASANATCRSDVVISVGMLCSAVLVSLVGNMAAKRSSVA</sequence>
<keyword evidence="4" id="KW-0560">Oxidoreductase</keyword>
<reference evidence="6 7" key="1">
    <citation type="journal article" date="2020" name="G3 (Bethesda)">
        <title>Improved Reference Genome for Cyclotella cryptica CCMP332, a Model for Cell Wall Morphogenesis, Salinity Adaptation, and Lipid Production in Diatoms (Bacillariophyta).</title>
        <authorList>
            <person name="Roberts W.R."/>
            <person name="Downey K.M."/>
            <person name="Ruck E.C."/>
            <person name="Traller J.C."/>
            <person name="Alverson A.J."/>
        </authorList>
    </citation>
    <scope>NUCLEOTIDE SEQUENCE [LARGE SCALE GENOMIC DNA]</scope>
    <source>
        <strain evidence="6 7">CCMP332</strain>
    </source>
</reference>
<protein>
    <recommendedName>
        <fullName evidence="8">Squalene monooxygenase</fullName>
    </recommendedName>
</protein>
<proteinExistence type="predicted"/>
<dbReference type="GO" id="GO:0016491">
    <property type="term" value="F:oxidoreductase activity"/>
    <property type="evidence" value="ECO:0007669"/>
    <property type="project" value="UniProtKB-KW"/>
</dbReference>
<organism evidence="6 7">
    <name type="scientific">Cyclotella cryptica</name>
    <dbReference type="NCBI Taxonomy" id="29204"/>
    <lineage>
        <taxon>Eukaryota</taxon>
        <taxon>Sar</taxon>
        <taxon>Stramenopiles</taxon>
        <taxon>Ochrophyta</taxon>
        <taxon>Bacillariophyta</taxon>
        <taxon>Coscinodiscophyceae</taxon>
        <taxon>Thalassiosirophycidae</taxon>
        <taxon>Stephanodiscales</taxon>
        <taxon>Stephanodiscaceae</taxon>
        <taxon>Cyclotella</taxon>
    </lineage>
</organism>
<keyword evidence="5" id="KW-1133">Transmembrane helix</keyword>
<gene>
    <name evidence="6" type="ORF">HJC23_005931</name>
</gene>
<evidence type="ECO:0000256" key="4">
    <source>
        <dbReference type="ARBA" id="ARBA00023002"/>
    </source>
</evidence>
<dbReference type="PANTHER" id="PTHR46028:SF2">
    <property type="entry name" value="KYNURENINE 3-MONOOXYGENASE"/>
    <property type="match status" value="1"/>
</dbReference>
<dbReference type="Proteomes" id="UP001516023">
    <property type="component" value="Unassembled WGS sequence"/>
</dbReference>
<keyword evidence="7" id="KW-1185">Reference proteome</keyword>
<keyword evidence="3" id="KW-0274">FAD</keyword>
<feature type="transmembrane region" description="Helical" evidence="5">
    <location>
        <begin position="250"/>
        <end position="271"/>
    </location>
</feature>
<evidence type="ECO:0000256" key="5">
    <source>
        <dbReference type="SAM" id="Phobius"/>
    </source>
</evidence>
<name>A0ABD3R044_9STRA</name>
<evidence type="ECO:0000313" key="6">
    <source>
        <dbReference type="EMBL" id="KAL3805687.1"/>
    </source>
</evidence>
<keyword evidence="2" id="KW-0285">Flavoprotein</keyword>
<comment type="cofactor">
    <cofactor evidence="1">
        <name>FAD</name>
        <dbReference type="ChEBI" id="CHEBI:57692"/>
    </cofactor>
</comment>